<dbReference type="EMBL" id="CM009290">
    <property type="protein sequence ID" value="KAI9403100.1"/>
    <property type="molecule type" value="Genomic_DNA"/>
</dbReference>
<organism evidence="1 2">
    <name type="scientific">Populus trichocarpa</name>
    <name type="common">Western balsam poplar</name>
    <name type="synonym">Populus balsamifera subsp. trichocarpa</name>
    <dbReference type="NCBI Taxonomy" id="3694"/>
    <lineage>
        <taxon>Eukaryota</taxon>
        <taxon>Viridiplantae</taxon>
        <taxon>Streptophyta</taxon>
        <taxon>Embryophyta</taxon>
        <taxon>Tracheophyta</taxon>
        <taxon>Spermatophyta</taxon>
        <taxon>Magnoliopsida</taxon>
        <taxon>eudicotyledons</taxon>
        <taxon>Gunneridae</taxon>
        <taxon>Pentapetalae</taxon>
        <taxon>rosids</taxon>
        <taxon>fabids</taxon>
        <taxon>Malpighiales</taxon>
        <taxon>Salicaceae</taxon>
        <taxon>Saliceae</taxon>
        <taxon>Populus</taxon>
    </lineage>
</organism>
<reference evidence="1 2" key="1">
    <citation type="journal article" date="2006" name="Science">
        <title>The genome of black cottonwood, Populus trichocarpa (Torr. &amp; Gray).</title>
        <authorList>
            <person name="Tuskan G.A."/>
            <person name="Difazio S."/>
            <person name="Jansson S."/>
            <person name="Bohlmann J."/>
            <person name="Grigoriev I."/>
            <person name="Hellsten U."/>
            <person name="Putnam N."/>
            <person name="Ralph S."/>
            <person name="Rombauts S."/>
            <person name="Salamov A."/>
            <person name="Schein J."/>
            <person name="Sterck L."/>
            <person name="Aerts A."/>
            <person name="Bhalerao R.R."/>
            <person name="Bhalerao R.P."/>
            <person name="Blaudez D."/>
            <person name="Boerjan W."/>
            <person name="Brun A."/>
            <person name="Brunner A."/>
            <person name="Busov V."/>
            <person name="Campbell M."/>
            <person name="Carlson J."/>
            <person name="Chalot M."/>
            <person name="Chapman J."/>
            <person name="Chen G.L."/>
            <person name="Cooper D."/>
            <person name="Coutinho P.M."/>
            <person name="Couturier J."/>
            <person name="Covert S."/>
            <person name="Cronk Q."/>
            <person name="Cunningham R."/>
            <person name="Davis J."/>
            <person name="Degroeve S."/>
            <person name="Dejardin A."/>
            <person name="Depamphilis C."/>
            <person name="Detter J."/>
            <person name="Dirks B."/>
            <person name="Dubchak I."/>
            <person name="Duplessis S."/>
            <person name="Ehlting J."/>
            <person name="Ellis B."/>
            <person name="Gendler K."/>
            <person name="Goodstein D."/>
            <person name="Gribskov M."/>
            <person name="Grimwood J."/>
            <person name="Groover A."/>
            <person name="Gunter L."/>
            <person name="Hamberger B."/>
            <person name="Heinze B."/>
            <person name="Helariutta Y."/>
            <person name="Henrissat B."/>
            <person name="Holligan D."/>
            <person name="Holt R."/>
            <person name="Huang W."/>
            <person name="Islam-Faridi N."/>
            <person name="Jones S."/>
            <person name="Jones-Rhoades M."/>
            <person name="Jorgensen R."/>
            <person name="Joshi C."/>
            <person name="Kangasjarvi J."/>
            <person name="Karlsson J."/>
            <person name="Kelleher C."/>
            <person name="Kirkpatrick R."/>
            <person name="Kirst M."/>
            <person name="Kohler A."/>
            <person name="Kalluri U."/>
            <person name="Larimer F."/>
            <person name="Leebens-Mack J."/>
            <person name="Leple J.C."/>
            <person name="Locascio P."/>
            <person name="Lou Y."/>
            <person name="Lucas S."/>
            <person name="Martin F."/>
            <person name="Montanini B."/>
            <person name="Napoli C."/>
            <person name="Nelson D.R."/>
            <person name="Nelson C."/>
            <person name="Nieminen K."/>
            <person name="Nilsson O."/>
            <person name="Pereda V."/>
            <person name="Peter G."/>
            <person name="Philippe R."/>
            <person name="Pilate G."/>
            <person name="Poliakov A."/>
            <person name="Razumovskaya J."/>
            <person name="Richardson P."/>
            <person name="Rinaldi C."/>
            <person name="Ritland K."/>
            <person name="Rouze P."/>
            <person name="Ryaboy D."/>
            <person name="Schmutz J."/>
            <person name="Schrader J."/>
            <person name="Segerman B."/>
            <person name="Shin H."/>
            <person name="Siddiqui A."/>
            <person name="Sterky F."/>
            <person name="Terry A."/>
            <person name="Tsai C.J."/>
            <person name="Uberbacher E."/>
            <person name="Unneberg P."/>
            <person name="Vahala J."/>
            <person name="Wall K."/>
            <person name="Wessler S."/>
            <person name="Yang G."/>
            <person name="Yin T."/>
            <person name="Douglas C."/>
            <person name="Marra M."/>
            <person name="Sandberg G."/>
            <person name="Van de Peer Y."/>
            <person name="Rokhsar D."/>
        </authorList>
    </citation>
    <scope>NUCLEOTIDE SEQUENCE [LARGE SCALE GENOMIC DNA]</scope>
    <source>
        <strain evidence="2">cv. Nisqually</strain>
    </source>
</reference>
<sequence length="171" mass="18978">MFILPILIFLIILPIAEAESSNISRLCLLSLLRSPVGWRQTRKVPFSIELSEKLSKRSKMSNKSNSVRDQKPSKILKKQQQVTPEIMASAIDMEVLKKKSPLHNPGTSPRLHRALTKPRSTERGNCLCSPTTHAGSFKCRFHRSSGMIRGGSIGSNLSELDGKSRAISDLV</sequence>
<gene>
    <name evidence="1" type="ORF">POPTR_001G371400v4</name>
</gene>
<dbReference type="Proteomes" id="UP000006729">
    <property type="component" value="Chromosome 1"/>
</dbReference>
<accession>A0ACC0TNB7</accession>
<protein>
    <submittedName>
        <fullName evidence="1">Uncharacterized protein</fullName>
    </submittedName>
</protein>
<evidence type="ECO:0000313" key="1">
    <source>
        <dbReference type="EMBL" id="KAI9403100.1"/>
    </source>
</evidence>
<evidence type="ECO:0000313" key="2">
    <source>
        <dbReference type="Proteomes" id="UP000006729"/>
    </source>
</evidence>
<name>A0ACC0TNB7_POPTR</name>
<keyword evidence="2" id="KW-1185">Reference proteome</keyword>
<comment type="caution">
    <text evidence="1">The sequence shown here is derived from an EMBL/GenBank/DDBJ whole genome shotgun (WGS) entry which is preliminary data.</text>
</comment>
<proteinExistence type="predicted"/>